<feature type="domain" description="HTH marR-type" evidence="5">
    <location>
        <begin position="60"/>
        <end position="190"/>
    </location>
</feature>
<evidence type="ECO:0000313" key="6">
    <source>
        <dbReference type="EMBL" id="GAA4392207.1"/>
    </source>
</evidence>
<accession>A0ABP8JKI5</accession>
<dbReference type="PROSITE" id="PS01117">
    <property type="entry name" value="HTH_MARR_1"/>
    <property type="match status" value="1"/>
</dbReference>
<dbReference type="SMART" id="SM00347">
    <property type="entry name" value="HTH_MARR"/>
    <property type="match status" value="1"/>
</dbReference>
<dbReference type="PANTHER" id="PTHR39515:SF2">
    <property type="entry name" value="HTH-TYPE TRANSCRIPTIONAL REGULATOR RV0880"/>
    <property type="match status" value="1"/>
</dbReference>
<protein>
    <recommendedName>
        <fullName evidence="5">HTH marR-type domain-containing protein</fullName>
    </recommendedName>
</protein>
<feature type="region of interest" description="Disordered" evidence="4">
    <location>
        <begin position="34"/>
        <end position="61"/>
    </location>
</feature>
<evidence type="ECO:0000256" key="3">
    <source>
        <dbReference type="ARBA" id="ARBA00023163"/>
    </source>
</evidence>
<dbReference type="InterPro" id="IPR036390">
    <property type="entry name" value="WH_DNA-bd_sf"/>
</dbReference>
<dbReference type="EMBL" id="BAABFX010000020">
    <property type="protein sequence ID" value="GAA4392207.1"/>
    <property type="molecule type" value="Genomic_DNA"/>
</dbReference>
<dbReference type="InterPro" id="IPR000835">
    <property type="entry name" value="HTH_MarR-typ"/>
</dbReference>
<keyword evidence="1" id="KW-0805">Transcription regulation</keyword>
<keyword evidence="3" id="KW-0804">Transcription</keyword>
<evidence type="ECO:0000259" key="5">
    <source>
        <dbReference type="PROSITE" id="PS50995"/>
    </source>
</evidence>
<reference evidence="7" key="1">
    <citation type="journal article" date="2019" name="Int. J. Syst. Evol. Microbiol.">
        <title>The Global Catalogue of Microorganisms (GCM) 10K type strain sequencing project: providing services to taxonomists for standard genome sequencing and annotation.</title>
        <authorList>
            <consortium name="The Broad Institute Genomics Platform"/>
            <consortium name="The Broad Institute Genome Sequencing Center for Infectious Disease"/>
            <person name="Wu L."/>
            <person name="Ma J."/>
        </authorList>
    </citation>
    <scope>NUCLEOTIDE SEQUENCE [LARGE SCALE GENOMIC DNA]</scope>
    <source>
        <strain evidence="7">JCM 17738</strain>
    </source>
</reference>
<keyword evidence="7" id="KW-1185">Reference proteome</keyword>
<dbReference type="Pfam" id="PF12802">
    <property type="entry name" value="MarR_2"/>
    <property type="match status" value="1"/>
</dbReference>
<comment type="caution">
    <text evidence="6">The sequence shown here is derived from an EMBL/GenBank/DDBJ whole genome shotgun (WGS) entry which is preliminary data.</text>
</comment>
<evidence type="ECO:0000256" key="2">
    <source>
        <dbReference type="ARBA" id="ARBA00023125"/>
    </source>
</evidence>
<proteinExistence type="predicted"/>
<name>A0ABP8JKI5_9MICO</name>
<dbReference type="Gene3D" id="1.10.10.10">
    <property type="entry name" value="Winged helix-like DNA-binding domain superfamily/Winged helix DNA-binding domain"/>
    <property type="match status" value="1"/>
</dbReference>
<dbReference type="PROSITE" id="PS50995">
    <property type="entry name" value="HTH_MARR_2"/>
    <property type="match status" value="1"/>
</dbReference>
<evidence type="ECO:0000256" key="4">
    <source>
        <dbReference type="SAM" id="MobiDB-lite"/>
    </source>
</evidence>
<dbReference type="Proteomes" id="UP001500390">
    <property type="component" value="Unassembled WGS sequence"/>
</dbReference>
<evidence type="ECO:0000313" key="7">
    <source>
        <dbReference type="Proteomes" id="UP001500390"/>
    </source>
</evidence>
<keyword evidence="2" id="KW-0238">DNA-binding</keyword>
<sequence>MTYWSVWVRREWLAQVMSLGKYLTSLSEETSMSPITAPVAPSSTQTSPTAAPRPMTRAQRDRLTSDLRMACMRIARRVRFESDALVAPHQFSVLVRLEERPSTPKDLATIEKVSAPSMTRTVNALVDLGLVARADDPTDGRQVILSLTPAGLETIKETRRRRHQWFASRLETLTDDERALLVQATALLERVAAE</sequence>
<dbReference type="InterPro" id="IPR052526">
    <property type="entry name" value="HTH-type_Bedaq_tolerance"/>
</dbReference>
<gene>
    <name evidence="6" type="ORF">GCM10023153_10980</name>
</gene>
<dbReference type="InterPro" id="IPR023187">
    <property type="entry name" value="Tscrpt_reg_MarR-type_CS"/>
</dbReference>
<dbReference type="PANTHER" id="PTHR39515">
    <property type="entry name" value="CONSERVED PROTEIN"/>
    <property type="match status" value="1"/>
</dbReference>
<evidence type="ECO:0000256" key="1">
    <source>
        <dbReference type="ARBA" id="ARBA00023015"/>
    </source>
</evidence>
<dbReference type="SUPFAM" id="SSF46785">
    <property type="entry name" value="Winged helix' DNA-binding domain"/>
    <property type="match status" value="1"/>
</dbReference>
<dbReference type="InterPro" id="IPR036388">
    <property type="entry name" value="WH-like_DNA-bd_sf"/>
</dbReference>
<organism evidence="6 7">
    <name type="scientific">Ornithinibacter aureus</name>
    <dbReference type="NCBI Taxonomy" id="622664"/>
    <lineage>
        <taxon>Bacteria</taxon>
        <taxon>Bacillati</taxon>
        <taxon>Actinomycetota</taxon>
        <taxon>Actinomycetes</taxon>
        <taxon>Micrococcales</taxon>
        <taxon>Intrasporangiaceae</taxon>
        <taxon>Ornithinibacter</taxon>
    </lineage>
</organism>